<evidence type="ECO:0000256" key="6">
    <source>
        <dbReference type="SAM" id="Phobius"/>
    </source>
</evidence>
<dbReference type="EMBL" id="JXQK01000040">
    <property type="protein sequence ID" value="KIP63607.1"/>
    <property type="molecule type" value="Genomic_DNA"/>
</dbReference>
<gene>
    <name evidence="7" type="ORF">ST44_03335</name>
</gene>
<evidence type="ECO:0000313" key="8">
    <source>
        <dbReference type="Proteomes" id="UP000032046"/>
    </source>
</evidence>
<feature type="transmembrane region" description="Helical" evidence="6">
    <location>
        <begin position="37"/>
        <end position="59"/>
    </location>
</feature>
<keyword evidence="5 6" id="KW-0472">Membrane</keyword>
<dbReference type="RefSeq" id="WP_022316892.1">
    <property type="nucleotide sequence ID" value="NZ_JAXJLY010000138.1"/>
</dbReference>
<dbReference type="Pfam" id="PF13440">
    <property type="entry name" value="Polysacc_synt_3"/>
    <property type="match status" value="1"/>
</dbReference>
<feature type="transmembrane region" description="Helical" evidence="6">
    <location>
        <begin position="155"/>
        <end position="179"/>
    </location>
</feature>
<evidence type="ECO:0000256" key="4">
    <source>
        <dbReference type="ARBA" id="ARBA00022989"/>
    </source>
</evidence>
<keyword evidence="3 6" id="KW-0812">Transmembrane</keyword>
<feature type="transmembrane region" description="Helical" evidence="6">
    <location>
        <begin position="127"/>
        <end position="148"/>
    </location>
</feature>
<feature type="transmembrane region" description="Helical" evidence="6">
    <location>
        <begin position="261"/>
        <end position="280"/>
    </location>
</feature>
<reference evidence="7 8" key="1">
    <citation type="submission" date="2015-01" db="EMBL/GenBank/DDBJ databases">
        <title>Comparative genomics of non-oral Prevotella species.</title>
        <authorList>
            <person name="Accetto T."/>
            <person name="Nograsek B."/>
            <person name="Avgustin G."/>
        </authorList>
    </citation>
    <scope>NUCLEOTIDE SEQUENCE [LARGE SCALE GENOMIC DNA]</scope>
    <source>
        <strain evidence="7 8">P5-119</strain>
    </source>
</reference>
<dbReference type="InterPro" id="IPR050833">
    <property type="entry name" value="Poly_Biosynth_Transport"/>
</dbReference>
<feature type="transmembrane region" description="Helical" evidence="6">
    <location>
        <begin position="12"/>
        <end position="31"/>
    </location>
</feature>
<dbReference type="Proteomes" id="UP000032046">
    <property type="component" value="Unassembled WGS sequence"/>
</dbReference>
<organism evidence="7 8">
    <name type="scientific">Prevotella pectinovora</name>
    <dbReference type="NCBI Taxonomy" id="1602169"/>
    <lineage>
        <taxon>Bacteria</taxon>
        <taxon>Pseudomonadati</taxon>
        <taxon>Bacteroidota</taxon>
        <taxon>Bacteroidia</taxon>
        <taxon>Bacteroidales</taxon>
        <taxon>Prevotellaceae</taxon>
        <taxon>Prevotella</taxon>
    </lineage>
</organism>
<evidence type="ECO:0000256" key="2">
    <source>
        <dbReference type="ARBA" id="ARBA00022475"/>
    </source>
</evidence>
<feature type="transmembrane region" description="Helical" evidence="6">
    <location>
        <begin position="397"/>
        <end position="418"/>
    </location>
</feature>
<accession>A0A0D0HEH4</accession>
<feature type="transmembrane region" description="Helical" evidence="6">
    <location>
        <begin position="430"/>
        <end position="447"/>
    </location>
</feature>
<comment type="subcellular location">
    <subcellularLocation>
        <location evidence="1">Cell membrane</location>
        <topology evidence="1">Multi-pass membrane protein</topology>
    </subcellularLocation>
</comment>
<dbReference type="STRING" id="1602171.ST44_03335"/>
<dbReference type="PANTHER" id="PTHR30250">
    <property type="entry name" value="PST FAMILY PREDICTED COLANIC ACID TRANSPORTER"/>
    <property type="match status" value="1"/>
</dbReference>
<name>A0A0D0HEH4_9BACT</name>
<evidence type="ECO:0000313" key="7">
    <source>
        <dbReference type="EMBL" id="KIP63607.1"/>
    </source>
</evidence>
<dbReference type="GO" id="GO:0005886">
    <property type="term" value="C:plasma membrane"/>
    <property type="evidence" value="ECO:0007669"/>
    <property type="project" value="UniProtKB-SubCell"/>
</dbReference>
<feature type="transmembrane region" description="Helical" evidence="6">
    <location>
        <begin position="225"/>
        <end position="249"/>
    </location>
</feature>
<evidence type="ECO:0000256" key="3">
    <source>
        <dbReference type="ARBA" id="ARBA00022692"/>
    </source>
</evidence>
<feature type="transmembrane region" description="Helical" evidence="6">
    <location>
        <begin position="453"/>
        <end position="475"/>
    </location>
</feature>
<comment type="caution">
    <text evidence="7">The sequence shown here is derived from an EMBL/GenBank/DDBJ whole genome shotgun (WGS) entry which is preliminary data.</text>
</comment>
<keyword evidence="8" id="KW-1185">Reference proteome</keyword>
<proteinExistence type="predicted"/>
<feature type="transmembrane region" description="Helical" evidence="6">
    <location>
        <begin position="96"/>
        <end position="115"/>
    </location>
</feature>
<dbReference type="PANTHER" id="PTHR30250:SF11">
    <property type="entry name" value="O-ANTIGEN TRANSPORTER-RELATED"/>
    <property type="match status" value="1"/>
</dbReference>
<protein>
    <submittedName>
        <fullName evidence="7">Membrane protein</fullName>
    </submittedName>
</protein>
<feature type="transmembrane region" description="Helical" evidence="6">
    <location>
        <begin position="185"/>
        <end position="205"/>
    </location>
</feature>
<sequence length="494" mass="54540">MENSNNSYSHILKYTSLFGGVQMLNILIGLVRNKLVAVLLGPAGMGLVALFSSTIKLVVDSTNFGLHISAVRNISMAFDNGDEKWLRHEIEVFRHWILITALFGLVVCAALSSLLSDWTFSFGDHTLHFVLLSPVVALTTLTVGETAILKATRRLKALAVTSIYGAIGVFAISVPIYWIYNYKGIVPSLVLMALVQAIIVLQCSLRLYPLQMRFRLDCIKEGMAFLRLGIAFVVAGMLGSGAELAIRAYLSNASDVDTVGLYNAMYVMIFTYAGMVFTAIDTDYYPRLSAIKTHGGKLNDTVNNQIEVSMNIVSPLIVLFILFMPILLPLLYSGKFNAVIPMLQVAALSMYGRGVFLPLEYIALSRGNSMTFLTIEIFSDVVLASLVILGFNMFGLLGIGIAITTAYMLEMLFARMVCRIKYKYRMSSTVVRTILFHLAVGICVYASTHIESNLLYCIVGTLIFCADAWFSLNVVKKHTAIMEKLKGKFKKFVG</sequence>
<feature type="transmembrane region" description="Helical" evidence="6">
    <location>
        <begin position="312"/>
        <end position="332"/>
    </location>
</feature>
<evidence type="ECO:0000256" key="1">
    <source>
        <dbReference type="ARBA" id="ARBA00004651"/>
    </source>
</evidence>
<evidence type="ECO:0000256" key="5">
    <source>
        <dbReference type="ARBA" id="ARBA00023136"/>
    </source>
</evidence>
<dbReference type="AlphaFoldDB" id="A0A0D0HEH4"/>
<keyword evidence="4 6" id="KW-1133">Transmembrane helix</keyword>
<keyword evidence="2" id="KW-1003">Cell membrane</keyword>